<dbReference type="AlphaFoldDB" id="A0A4R7ZWE2"/>
<gene>
    <name evidence="2" type="ORF">EV650_0225</name>
</gene>
<accession>A0A4R7ZWE2</accession>
<keyword evidence="1" id="KW-0472">Membrane</keyword>
<dbReference type="OrthoDB" id="9804184at2"/>
<comment type="caution">
    <text evidence="2">The sequence shown here is derived from an EMBL/GenBank/DDBJ whole genome shotgun (WGS) entry which is preliminary data.</text>
</comment>
<dbReference type="EMBL" id="SODF01000001">
    <property type="protein sequence ID" value="TDW21401.1"/>
    <property type="molecule type" value="Genomic_DNA"/>
</dbReference>
<keyword evidence="1" id="KW-1133">Transmembrane helix</keyword>
<dbReference type="RefSeq" id="WP_134114418.1">
    <property type="nucleotide sequence ID" value="NZ_SODF01000001.1"/>
</dbReference>
<keyword evidence="3" id="KW-1185">Reference proteome</keyword>
<proteinExistence type="predicted"/>
<feature type="transmembrane region" description="Helical" evidence="1">
    <location>
        <begin position="6"/>
        <end position="30"/>
    </location>
</feature>
<name>A0A4R7ZWE2_9ACTN</name>
<dbReference type="Proteomes" id="UP000295447">
    <property type="component" value="Unassembled WGS sequence"/>
</dbReference>
<evidence type="ECO:0000256" key="1">
    <source>
        <dbReference type="SAM" id="Phobius"/>
    </source>
</evidence>
<evidence type="ECO:0000313" key="3">
    <source>
        <dbReference type="Proteomes" id="UP000295447"/>
    </source>
</evidence>
<keyword evidence="1" id="KW-0812">Transmembrane</keyword>
<reference evidence="2 3" key="1">
    <citation type="submission" date="2019-03" db="EMBL/GenBank/DDBJ databases">
        <title>Genomic Encyclopedia of Type Strains, Phase III (KMG-III): the genomes of soil and plant-associated and newly described type strains.</title>
        <authorList>
            <person name="Whitman W."/>
        </authorList>
    </citation>
    <scope>NUCLEOTIDE SEQUENCE [LARGE SCALE GENOMIC DNA]</scope>
    <source>
        <strain evidence="2 3">VKM Ac-2570</strain>
    </source>
</reference>
<evidence type="ECO:0000313" key="2">
    <source>
        <dbReference type="EMBL" id="TDW21401.1"/>
    </source>
</evidence>
<organism evidence="2 3">
    <name type="scientific">Kribbella kalugense</name>
    <dbReference type="NCBI Taxonomy" id="2512221"/>
    <lineage>
        <taxon>Bacteria</taxon>
        <taxon>Bacillati</taxon>
        <taxon>Actinomycetota</taxon>
        <taxon>Actinomycetes</taxon>
        <taxon>Propionibacteriales</taxon>
        <taxon>Kribbellaceae</taxon>
        <taxon>Kribbella</taxon>
    </lineage>
</organism>
<sequence>MTVSWWSVVAGVAGGVVLLWIVLIVALWFVRPDELRIRDALRLLPDLVRHVRRLGAVRRLAGIPSAF</sequence>
<protein>
    <submittedName>
        <fullName evidence="2">Uncharacterized protein</fullName>
    </submittedName>
</protein>